<dbReference type="AlphaFoldDB" id="A0A2B7WV71"/>
<name>A0A2B7WV71_POLH7</name>
<dbReference type="STRING" id="1447883.A0A2B7WV71"/>
<dbReference type="GO" id="GO:0071011">
    <property type="term" value="C:precatalytic spliceosome"/>
    <property type="evidence" value="ECO:0007669"/>
    <property type="project" value="TreeGrafter"/>
</dbReference>
<dbReference type="SUPFAM" id="SSF57667">
    <property type="entry name" value="beta-beta-alpha zinc fingers"/>
    <property type="match status" value="1"/>
</dbReference>
<dbReference type="GO" id="GO:0003723">
    <property type="term" value="F:RNA binding"/>
    <property type="evidence" value="ECO:0007669"/>
    <property type="project" value="TreeGrafter"/>
</dbReference>
<dbReference type="PANTHER" id="PTHR13173:SF10">
    <property type="entry name" value="WW DOMAIN-BINDING PROTEIN 4"/>
    <property type="match status" value="1"/>
</dbReference>
<feature type="compositionally biased region" description="Basic residues" evidence="1">
    <location>
        <begin position="295"/>
        <end position="305"/>
    </location>
</feature>
<gene>
    <name evidence="2" type="ORF">AJ80_09171</name>
</gene>
<comment type="caution">
    <text evidence="2">The sequence shown here is derived from an EMBL/GenBank/DDBJ whole genome shotgun (WGS) entry which is preliminary data.</text>
</comment>
<dbReference type="Proteomes" id="UP000224634">
    <property type="component" value="Unassembled WGS sequence"/>
</dbReference>
<dbReference type="GO" id="GO:0000398">
    <property type="term" value="P:mRNA splicing, via spliceosome"/>
    <property type="evidence" value="ECO:0007669"/>
    <property type="project" value="InterPro"/>
</dbReference>
<dbReference type="OrthoDB" id="191651at2759"/>
<feature type="region of interest" description="Disordered" evidence="1">
    <location>
        <begin position="48"/>
        <end position="102"/>
    </location>
</feature>
<sequence>MAEYWKSTPKYWCQHCKVYVRDTPLEKSNHEATGRHQGGLKRFIRDIHRDNERSQRENQKAKSEVERLKGLVSGSPVDNASSVKQKPAAPTEAPPRSVVAEERKKQMTQLVGMGVAIPEEFRPDMALAGEWQTVETPSTSQEDIARLNIGVRKRKFEGQEEEEAAGEIVARKGWGSTTRTYPGEDDADLEALLGMTKEIKGKKAKQELDMKQEIKLEADEGSVKREEDDGASATKKEESTDATLDSIPDKHVGSIKKEDESLPEVKTEESQNGIPDSVPVASSEGSEEVEPAVVFKKRKPKHSKR</sequence>
<proteinExistence type="predicted"/>
<keyword evidence="3" id="KW-1185">Reference proteome</keyword>
<dbReference type="EMBL" id="PDNA01000251">
    <property type="protein sequence ID" value="PGH00480.1"/>
    <property type="molecule type" value="Genomic_DNA"/>
</dbReference>
<feature type="compositionally biased region" description="Basic and acidic residues" evidence="1">
    <location>
        <begin position="247"/>
        <end position="269"/>
    </location>
</feature>
<organism evidence="2 3">
    <name type="scientific">Polytolypa hystricis (strain UAMH7299)</name>
    <dbReference type="NCBI Taxonomy" id="1447883"/>
    <lineage>
        <taxon>Eukaryota</taxon>
        <taxon>Fungi</taxon>
        <taxon>Dikarya</taxon>
        <taxon>Ascomycota</taxon>
        <taxon>Pezizomycotina</taxon>
        <taxon>Eurotiomycetes</taxon>
        <taxon>Eurotiomycetidae</taxon>
        <taxon>Onygenales</taxon>
        <taxon>Onygenales incertae sedis</taxon>
        <taxon>Polytolypa</taxon>
    </lineage>
</organism>
<evidence type="ECO:0000313" key="3">
    <source>
        <dbReference type="Proteomes" id="UP000224634"/>
    </source>
</evidence>
<feature type="compositionally biased region" description="Basic and acidic residues" evidence="1">
    <location>
        <begin position="201"/>
        <end position="227"/>
    </location>
</feature>
<accession>A0A2B7WV71</accession>
<evidence type="ECO:0000313" key="2">
    <source>
        <dbReference type="EMBL" id="PGH00480.1"/>
    </source>
</evidence>
<feature type="region of interest" description="Disordered" evidence="1">
    <location>
        <begin position="201"/>
        <end position="305"/>
    </location>
</feature>
<dbReference type="PANTHER" id="PTHR13173">
    <property type="entry name" value="WW DOMAIN BINDING PROTEIN 4"/>
    <property type="match status" value="1"/>
</dbReference>
<dbReference type="InterPro" id="IPR040023">
    <property type="entry name" value="WBP4"/>
</dbReference>
<feature type="compositionally biased region" description="Basic and acidic residues" evidence="1">
    <location>
        <begin position="48"/>
        <end position="69"/>
    </location>
</feature>
<evidence type="ECO:0000256" key="1">
    <source>
        <dbReference type="SAM" id="MobiDB-lite"/>
    </source>
</evidence>
<reference evidence="2 3" key="1">
    <citation type="submission" date="2017-10" db="EMBL/GenBank/DDBJ databases">
        <title>Comparative genomics in systemic dimorphic fungi from Ajellomycetaceae.</title>
        <authorList>
            <person name="Munoz J.F."/>
            <person name="Mcewen J.G."/>
            <person name="Clay O.K."/>
            <person name="Cuomo C.A."/>
        </authorList>
    </citation>
    <scope>NUCLEOTIDE SEQUENCE [LARGE SCALE GENOMIC DNA]</scope>
    <source>
        <strain evidence="2 3">UAMH7299</strain>
    </source>
</reference>
<dbReference type="InterPro" id="IPR036236">
    <property type="entry name" value="Znf_C2H2_sf"/>
</dbReference>
<protein>
    <submittedName>
        <fullName evidence="2">Uncharacterized protein</fullName>
    </submittedName>
</protein>